<evidence type="ECO:0000313" key="3">
    <source>
        <dbReference type="EMBL" id="WGW05670.1"/>
    </source>
</evidence>
<evidence type="ECO:0000313" key="4">
    <source>
        <dbReference type="Proteomes" id="UP001241605"/>
    </source>
</evidence>
<evidence type="ECO:0008006" key="5">
    <source>
        <dbReference type="Google" id="ProtNLM"/>
    </source>
</evidence>
<keyword evidence="2" id="KW-0732">Signal</keyword>
<evidence type="ECO:0000256" key="1">
    <source>
        <dbReference type="SAM" id="MobiDB-lite"/>
    </source>
</evidence>
<reference evidence="3 4" key="1">
    <citation type="submission" date="2023-05" db="EMBL/GenBank/DDBJ databases">
        <title>YMD87, complete Genome.</title>
        <authorList>
            <person name="Zhang J."/>
            <person name="Xu X."/>
        </authorList>
    </citation>
    <scope>NUCLEOTIDE SEQUENCE [LARGE SCALE GENOMIC DNA]</scope>
    <source>
        <strain evidence="3 4">YMD87</strain>
    </source>
</reference>
<gene>
    <name evidence="3" type="ORF">QF118_09030</name>
</gene>
<protein>
    <recommendedName>
        <fullName evidence="5">PepSY domain-containing protein</fullName>
    </recommendedName>
</protein>
<feature type="region of interest" description="Disordered" evidence="1">
    <location>
        <begin position="79"/>
        <end position="137"/>
    </location>
</feature>
<evidence type="ECO:0000256" key="2">
    <source>
        <dbReference type="SAM" id="SignalP"/>
    </source>
</evidence>
<dbReference type="EMBL" id="CP124616">
    <property type="protein sequence ID" value="WGW05670.1"/>
    <property type="molecule type" value="Genomic_DNA"/>
</dbReference>
<sequence length="137" mass="15018">MKRRDFLIAGSCGLALVLGGQAAYAQTAQDQVIRQLKTLGYTSIRVRRTLLGRVRILAQGRPGSREIVLDPATGTILRDYSVLPQDSRDRGTSSASGGSRDDDSKTDDDKDDDDKDDQDDDHDDDNDDNDDGDDDDD</sequence>
<proteinExistence type="predicted"/>
<feature type="signal peptide" evidence="2">
    <location>
        <begin position="1"/>
        <end position="25"/>
    </location>
</feature>
<dbReference type="RefSeq" id="WP_282302294.1">
    <property type="nucleotide sequence ID" value="NZ_CP124616.1"/>
</dbReference>
<accession>A0ABY8QLZ8</accession>
<organism evidence="3 4">
    <name type="scientific">Tropicibacter oceani</name>
    <dbReference type="NCBI Taxonomy" id="3058420"/>
    <lineage>
        <taxon>Bacteria</taxon>
        <taxon>Pseudomonadati</taxon>
        <taxon>Pseudomonadota</taxon>
        <taxon>Alphaproteobacteria</taxon>
        <taxon>Rhodobacterales</taxon>
        <taxon>Roseobacteraceae</taxon>
        <taxon>Tropicibacter</taxon>
    </lineage>
</organism>
<feature type="compositionally biased region" description="Acidic residues" evidence="1">
    <location>
        <begin position="104"/>
        <end position="137"/>
    </location>
</feature>
<name>A0ABY8QLZ8_9RHOB</name>
<feature type="chain" id="PRO_5046566260" description="PepSY domain-containing protein" evidence="2">
    <location>
        <begin position="26"/>
        <end position="137"/>
    </location>
</feature>
<keyword evidence="4" id="KW-1185">Reference proteome</keyword>
<dbReference type="Proteomes" id="UP001241605">
    <property type="component" value="Chromosome"/>
</dbReference>